<reference evidence="4 5" key="1">
    <citation type="submission" date="2023-01" db="EMBL/GenBank/DDBJ databases">
        <title>Minimal conservation of predation-associated metabolite biosynthetic gene clusters underscores biosynthetic potential of Myxococcota including descriptions for ten novel species: Archangium lansinium sp. nov., Myxococcus landrumus sp. nov., Nannocystis bai.</title>
        <authorList>
            <person name="Ahearne A."/>
            <person name="Stevens C."/>
            <person name="Dowd S."/>
        </authorList>
    </citation>
    <scope>NUCLEOTIDE SEQUENCE [LARGE SCALE GENOMIC DNA]</scope>
    <source>
        <strain evidence="4 5">WIWO2</strain>
    </source>
</reference>
<dbReference type="EMBL" id="JAQNDK010000006">
    <property type="protein sequence ID" value="MDC0685361.1"/>
    <property type="molecule type" value="Genomic_DNA"/>
</dbReference>
<dbReference type="Proteomes" id="UP001217485">
    <property type="component" value="Unassembled WGS sequence"/>
</dbReference>
<keyword evidence="3" id="KW-0732">Signal</keyword>
<evidence type="ECO:0000256" key="3">
    <source>
        <dbReference type="SAM" id="SignalP"/>
    </source>
</evidence>
<sequence>MKLLRPRASRAAGIALAVLSVAGALPARAEPSAADRQTARTLLIEGRKKRDAGDVAGAREDFQAAHALVRAPTTGLDLARADEALGRLIEARETAYEVVHLPLGSDEPPVFTQARAAAATMVEQLEARIPSLQLRVEGAALDQIEARVDGQPIPRAALPYPRKLNPGRHEVVVTAPGFQTGRREVTLKQAERAPVEVRIRLVPGPSTEPKAGAAAGGSMGANVGGGQPPPADAPAEPRAPVPLWAWTAGGVGLAALAGSAVFAVDHMAARARVEEECPGAVCDRTVHDFESMEALRARWNRSLGLSVTLGAVGIAGVGAALGGILLRPRVGGERASSLVPIATPTAQGVVWQGVF</sequence>
<comment type="caution">
    <text evidence="4">The sequence shown here is derived from an EMBL/GenBank/DDBJ whole genome shotgun (WGS) entry which is preliminary data.</text>
</comment>
<keyword evidence="2" id="KW-0812">Transmembrane</keyword>
<keyword evidence="2" id="KW-1133">Transmembrane helix</keyword>
<feature type="compositionally biased region" description="Pro residues" evidence="1">
    <location>
        <begin position="227"/>
        <end position="236"/>
    </location>
</feature>
<keyword evidence="2" id="KW-0472">Membrane</keyword>
<feature type="chain" id="PRO_5045407281" description="PEGA domain-containing protein" evidence="3">
    <location>
        <begin position="30"/>
        <end position="355"/>
    </location>
</feature>
<evidence type="ECO:0000256" key="1">
    <source>
        <dbReference type="SAM" id="MobiDB-lite"/>
    </source>
</evidence>
<evidence type="ECO:0000313" key="4">
    <source>
        <dbReference type="EMBL" id="MDC0685361.1"/>
    </source>
</evidence>
<feature type="transmembrane region" description="Helical" evidence="2">
    <location>
        <begin position="303"/>
        <end position="326"/>
    </location>
</feature>
<protein>
    <recommendedName>
        <fullName evidence="6">PEGA domain-containing protein</fullName>
    </recommendedName>
</protein>
<accession>A0ABT5CG07</accession>
<evidence type="ECO:0000313" key="5">
    <source>
        <dbReference type="Proteomes" id="UP001217485"/>
    </source>
</evidence>
<dbReference type="RefSeq" id="WP_272103597.1">
    <property type="nucleotide sequence ID" value="NZ_JAQNDK010000006.1"/>
</dbReference>
<feature type="signal peptide" evidence="3">
    <location>
        <begin position="1"/>
        <end position="29"/>
    </location>
</feature>
<proteinExistence type="predicted"/>
<evidence type="ECO:0000256" key="2">
    <source>
        <dbReference type="SAM" id="Phobius"/>
    </source>
</evidence>
<gene>
    <name evidence="4" type="ORF">POL72_47080</name>
</gene>
<feature type="transmembrane region" description="Helical" evidence="2">
    <location>
        <begin position="243"/>
        <end position="264"/>
    </location>
</feature>
<feature type="compositionally biased region" description="Gly residues" evidence="1">
    <location>
        <begin position="214"/>
        <end position="226"/>
    </location>
</feature>
<name>A0ABT5CG07_9BACT</name>
<feature type="region of interest" description="Disordered" evidence="1">
    <location>
        <begin position="203"/>
        <end position="236"/>
    </location>
</feature>
<evidence type="ECO:0008006" key="6">
    <source>
        <dbReference type="Google" id="ProtNLM"/>
    </source>
</evidence>
<organism evidence="4 5">
    <name type="scientific">Sorangium atrum</name>
    <dbReference type="NCBI Taxonomy" id="2995308"/>
    <lineage>
        <taxon>Bacteria</taxon>
        <taxon>Pseudomonadati</taxon>
        <taxon>Myxococcota</taxon>
        <taxon>Polyangia</taxon>
        <taxon>Polyangiales</taxon>
        <taxon>Polyangiaceae</taxon>
        <taxon>Sorangium</taxon>
    </lineage>
</organism>
<keyword evidence="5" id="KW-1185">Reference proteome</keyword>